<dbReference type="AlphaFoldDB" id="A0A2N3I7C1"/>
<gene>
    <name evidence="1" type="ORF">Rain11_2434</name>
</gene>
<keyword evidence="2" id="KW-1185">Reference proteome</keyword>
<name>A0A2N3I7C1_9BACT</name>
<sequence>MFVKEIRGIIKKAIFVVLLEETSSIALYKISRNFVLIDIFGKNLILYLIVAQYGELLQGGIEVLKIP</sequence>
<accession>A0A2N3I7C1</accession>
<evidence type="ECO:0000313" key="2">
    <source>
        <dbReference type="Proteomes" id="UP000233387"/>
    </source>
</evidence>
<evidence type="ECO:0000313" key="1">
    <source>
        <dbReference type="EMBL" id="PKQ66196.1"/>
    </source>
</evidence>
<dbReference type="EMBL" id="NKXO01000051">
    <property type="protein sequence ID" value="PKQ66196.1"/>
    <property type="molecule type" value="Genomic_DNA"/>
</dbReference>
<reference evidence="1 2" key="1">
    <citation type="submission" date="2017-06" db="EMBL/GenBank/DDBJ databases">
        <title>Raineya orbicola gen. nov., sp. nov. a slightly thermophilic bacterium of the phylum Bacteroidetes and the description of Raineyaceae fam. nov.</title>
        <authorList>
            <person name="Albuquerque L."/>
            <person name="Polonia A.R.M."/>
            <person name="Barroso C."/>
            <person name="Froufe H.J.C."/>
            <person name="Lage O."/>
            <person name="Lobo-Da-Cunha A."/>
            <person name="Egas C."/>
            <person name="Da Costa M.S."/>
        </authorList>
    </citation>
    <scope>NUCLEOTIDE SEQUENCE [LARGE SCALE GENOMIC DNA]</scope>
    <source>
        <strain evidence="1 2">SPSPC-11</strain>
    </source>
</reference>
<comment type="caution">
    <text evidence="1">The sequence shown here is derived from an EMBL/GenBank/DDBJ whole genome shotgun (WGS) entry which is preliminary data.</text>
</comment>
<protein>
    <submittedName>
        <fullName evidence="1">Uncharacterized protein</fullName>
    </submittedName>
</protein>
<dbReference type="RefSeq" id="WP_101359695.1">
    <property type="nucleotide sequence ID" value="NZ_NKXO01000051.1"/>
</dbReference>
<proteinExistence type="predicted"/>
<organism evidence="1 2">
    <name type="scientific">Raineya orbicola</name>
    <dbReference type="NCBI Taxonomy" id="2016530"/>
    <lineage>
        <taxon>Bacteria</taxon>
        <taxon>Pseudomonadati</taxon>
        <taxon>Bacteroidota</taxon>
        <taxon>Cytophagia</taxon>
        <taxon>Cytophagales</taxon>
        <taxon>Raineyaceae</taxon>
        <taxon>Raineya</taxon>
    </lineage>
</organism>
<dbReference type="Proteomes" id="UP000233387">
    <property type="component" value="Unassembled WGS sequence"/>
</dbReference>